<feature type="compositionally biased region" description="Basic and acidic residues" evidence="1">
    <location>
        <begin position="60"/>
        <end position="70"/>
    </location>
</feature>
<dbReference type="Proteomes" id="UP000027073">
    <property type="component" value="Unassembled WGS sequence"/>
</dbReference>
<evidence type="ECO:0000313" key="2">
    <source>
        <dbReference type="EMBL" id="KDQ25122.1"/>
    </source>
</evidence>
<feature type="region of interest" description="Disordered" evidence="1">
    <location>
        <begin position="24"/>
        <end position="97"/>
    </location>
</feature>
<dbReference type="HOGENOM" id="CLU_2224333_0_0_1"/>
<accession>A0A067NLY9</accession>
<feature type="compositionally biased region" description="Polar residues" evidence="1">
    <location>
        <begin position="81"/>
        <end position="97"/>
    </location>
</feature>
<name>A0A067NLY9_PLEO1</name>
<dbReference type="InParanoid" id="A0A067NLY9"/>
<protein>
    <submittedName>
        <fullName evidence="2">Uncharacterized protein</fullName>
    </submittedName>
</protein>
<evidence type="ECO:0000313" key="3">
    <source>
        <dbReference type="Proteomes" id="UP000027073"/>
    </source>
</evidence>
<proteinExistence type="predicted"/>
<organism evidence="2 3">
    <name type="scientific">Pleurotus ostreatus (strain PC15)</name>
    <name type="common">Oyster mushroom</name>
    <dbReference type="NCBI Taxonomy" id="1137138"/>
    <lineage>
        <taxon>Eukaryota</taxon>
        <taxon>Fungi</taxon>
        <taxon>Dikarya</taxon>
        <taxon>Basidiomycota</taxon>
        <taxon>Agaricomycotina</taxon>
        <taxon>Agaricomycetes</taxon>
        <taxon>Agaricomycetidae</taxon>
        <taxon>Agaricales</taxon>
        <taxon>Pleurotineae</taxon>
        <taxon>Pleurotaceae</taxon>
        <taxon>Pleurotus</taxon>
    </lineage>
</organism>
<evidence type="ECO:0000256" key="1">
    <source>
        <dbReference type="SAM" id="MobiDB-lite"/>
    </source>
</evidence>
<dbReference type="AlphaFoldDB" id="A0A067NLY9"/>
<feature type="compositionally biased region" description="Polar residues" evidence="1">
    <location>
        <begin position="27"/>
        <end position="40"/>
    </location>
</feature>
<dbReference type="EMBL" id="KL198011">
    <property type="protein sequence ID" value="KDQ25122.1"/>
    <property type="molecule type" value="Genomic_DNA"/>
</dbReference>
<gene>
    <name evidence="2" type="ORF">PLEOSDRAFT_1114051</name>
</gene>
<reference evidence="3" key="1">
    <citation type="journal article" date="2014" name="Proc. Natl. Acad. Sci. U.S.A.">
        <title>Extensive sampling of basidiomycete genomes demonstrates inadequacy of the white-rot/brown-rot paradigm for wood decay fungi.</title>
        <authorList>
            <person name="Riley R."/>
            <person name="Salamov A.A."/>
            <person name="Brown D.W."/>
            <person name="Nagy L.G."/>
            <person name="Floudas D."/>
            <person name="Held B.W."/>
            <person name="Levasseur A."/>
            <person name="Lombard V."/>
            <person name="Morin E."/>
            <person name="Otillar R."/>
            <person name="Lindquist E.A."/>
            <person name="Sun H."/>
            <person name="LaButti K.M."/>
            <person name="Schmutz J."/>
            <person name="Jabbour D."/>
            <person name="Luo H."/>
            <person name="Baker S.E."/>
            <person name="Pisabarro A.G."/>
            <person name="Walton J.D."/>
            <person name="Blanchette R.A."/>
            <person name="Henrissat B."/>
            <person name="Martin F."/>
            <person name="Cullen D."/>
            <person name="Hibbett D.S."/>
            <person name="Grigoriev I.V."/>
        </authorList>
    </citation>
    <scope>NUCLEOTIDE SEQUENCE [LARGE SCALE GENOMIC DNA]</scope>
    <source>
        <strain evidence="3">PC15</strain>
    </source>
</reference>
<sequence length="97" mass="10363">MSPIIPVRCVVFPSAFTRASFARFMSSGASSKNPLKQSKNSARETRENSNNPIDAASPQRMEKPSKDATGNKEGIGMVDQVGSQSSTAKKNQGKSSK</sequence>
<dbReference type="VEuPathDB" id="FungiDB:PLEOSDRAFT_1114051"/>
<dbReference type="OrthoDB" id="2687798at2759"/>